<dbReference type="InterPro" id="IPR015947">
    <property type="entry name" value="PUA-like_sf"/>
</dbReference>
<gene>
    <name evidence="2" type="ORF">I7V27_21700</name>
</gene>
<evidence type="ECO:0000313" key="3">
    <source>
        <dbReference type="Proteomes" id="UP000653275"/>
    </source>
</evidence>
<dbReference type="Proteomes" id="UP000653275">
    <property type="component" value="Unassembled WGS sequence"/>
</dbReference>
<dbReference type="Pfam" id="PF12961">
    <property type="entry name" value="DUF3850"/>
    <property type="match status" value="1"/>
</dbReference>
<protein>
    <submittedName>
        <fullName evidence="2">DUF3850 domain-containing protein</fullName>
    </submittedName>
</protein>
<proteinExistence type="predicted"/>
<dbReference type="Gene3D" id="2.30.130.30">
    <property type="entry name" value="Hypothetical protein"/>
    <property type="match status" value="1"/>
</dbReference>
<dbReference type="RefSeq" id="WP_202666513.1">
    <property type="nucleotide sequence ID" value="NZ_JAENMR010000013.1"/>
</dbReference>
<evidence type="ECO:0000259" key="1">
    <source>
        <dbReference type="Pfam" id="PF12961"/>
    </source>
</evidence>
<evidence type="ECO:0000313" key="2">
    <source>
        <dbReference type="EMBL" id="MBL5937037.1"/>
    </source>
</evidence>
<dbReference type="AlphaFoldDB" id="A0AAP2F480"/>
<name>A0AAP2F480_LELAM</name>
<accession>A0AAP2F480</accession>
<dbReference type="SUPFAM" id="SSF88697">
    <property type="entry name" value="PUA domain-like"/>
    <property type="match status" value="1"/>
</dbReference>
<feature type="domain" description="DUF3850" evidence="1">
    <location>
        <begin position="5"/>
        <end position="67"/>
    </location>
</feature>
<sequence length="103" mass="11761">MTVKIHELKITSRYFNEVFHGNKKAELRKDDRGYKVGDVISLCEWEQQTYTGRKFAVVITHILAVNDTLPMPGNWIPGHWVMLSIRPLTTLDALEHSLRGGAV</sequence>
<dbReference type="InterPro" id="IPR039440">
    <property type="entry name" value="DUF3850"/>
</dbReference>
<dbReference type="EMBL" id="JAENMS010000018">
    <property type="protein sequence ID" value="MBL5937037.1"/>
    <property type="molecule type" value="Genomic_DNA"/>
</dbReference>
<reference evidence="2" key="1">
    <citation type="submission" date="2020-12" db="EMBL/GenBank/DDBJ databases">
        <title>Draft genome sequence of Enterobacter spp., Lelliottia spp. and Serratia spp. isolated from drinking water reservoirs and lakes.</title>
        <authorList>
            <person name="Reitter C."/>
            <person name="Neuhaus K."/>
            <person name="Huegler M."/>
        </authorList>
    </citation>
    <scope>NUCLEOTIDE SEQUENCE</scope>
    <source>
        <strain evidence="2">TZW15</strain>
    </source>
</reference>
<comment type="caution">
    <text evidence="2">The sequence shown here is derived from an EMBL/GenBank/DDBJ whole genome shotgun (WGS) entry which is preliminary data.</text>
</comment>
<organism evidence="2 3">
    <name type="scientific">Lelliottia amnigena</name>
    <name type="common">Enterobacter amnigenus</name>
    <dbReference type="NCBI Taxonomy" id="61646"/>
    <lineage>
        <taxon>Bacteria</taxon>
        <taxon>Pseudomonadati</taxon>
        <taxon>Pseudomonadota</taxon>
        <taxon>Gammaproteobacteria</taxon>
        <taxon>Enterobacterales</taxon>
        <taxon>Enterobacteriaceae</taxon>
        <taxon>Lelliottia</taxon>
    </lineage>
</organism>